<name>A0A1G2I273_9BACT</name>
<dbReference type="EMBL" id="MHOT01000018">
    <property type="protein sequence ID" value="OGZ68767.1"/>
    <property type="molecule type" value="Genomic_DNA"/>
</dbReference>
<gene>
    <name evidence="2" type="ORF">A3D44_02105</name>
</gene>
<evidence type="ECO:0000313" key="2">
    <source>
        <dbReference type="EMBL" id="OGZ68767.1"/>
    </source>
</evidence>
<reference evidence="2 3" key="1">
    <citation type="journal article" date="2016" name="Nat. Commun.">
        <title>Thousands of microbial genomes shed light on interconnected biogeochemical processes in an aquifer system.</title>
        <authorList>
            <person name="Anantharaman K."/>
            <person name="Brown C.T."/>
            <person name="Hug L.A."/>
            <person name="Sharon I."/>
            <person name="Castelle C.J."/>
            <person name="Probst A.J."/>
            <person name="Thomas B.C."/>
            <person name="Singh A."/>
            <person name="Wilkins M.J."/>
            <person name="Karaoz U."/>
            <person name="Brodie E.L."/>
            <person name="Williams K.H."/>
            <person name="Hubbard S.S."/>
            <person name="Banfield J.F."/>
        </authorList>
    </citation>
    <scope>NUCLEOTIDE SEQUENCE [LARGE SCALE GENOMIC DNA]</scope>
</reference>
<proteinExistence type="predicted"/>
<dbReference type="Proteomes" id="UP000178820">
    <property type="component" value="Unassembled WGS sequence"/>
</dbReference>
<protein>
    <submittedName>
        <fullName evidence="2">Uncharacterized protein</fullName>
    </submittedName>
</protein>
<keyword evidence="1" id="KW-0472">Membrane</keyword>
<dbReference type="AlphaFoldDB" id="A0A1G2I273"/>
<comment type="caution">
    <text evidence="2">The sequence shown here is derived from an EMBL/GenBank/DDBJ whole genome shotgun (WGS) entry which is preliminary data.</text>
</comment>
<evidence type="ECO:0000313" key="3">
    <source>
        <dbReference type="Proteomes" id="UP000178820"/>
    </source>
</evidence>
<evidence type="ECO:0000256" key="1">
    <source>
        <dbReference type="SAM" id="Phobius"/>
    </source>
</evidence>
<accession>A0A1G2I273</accession>
<sequence length="188" mass="22039">MKKIFKILYAIFFILLALVLFKFFIILLAIALLLLWLRTFQMKKEPNQQEFLLGKLPNPRPDGFYRGDVGFKTSWVGKTFNAENLTGINVFEGKKKSFFASIFAHSFENQTVKIEKEKYPFKTYVSNGLFDQHLLVLKIDYNVKSNPFWIKWVLDEIVEVAPNTFLGKAHLRIIPGFPFSVLYFELKR</sequence>
<dbReference type="STRING" id="1802207.A3D44_02105"/>
<keyword evidence="1" id="KW-0812">Transmembrane</keyword>
<keyword evidence="1" id="KW-1133">Transmembrane helix</keyword>
<feature type="transmembrane region" description="Helical" evidence="1">
    <location>
        <begin position="7"/>
        <end position="37"/>
    </location>
</feature>
<organism evidence="2 3">
    <name type="scientific">Candidatus Staskawiczbacteria bacterium RIFCSPHIGHO2_02_FULL_42_22</name>
    <dbReference type="NCBI Taxonomy" id="1802207"/>
    <lineage>
        <taxon>Bacteria</taxon>
        <taxon>Candidatus Staskawicziibacteriota</taxon>
    </lineage>
</organism>